<dbReference type="InterPro" id="IPR001240">
    <property type="entry name" value="PRAI_dom"/>
</dbReference>
<dbReference type="Gene3D" id="3.20.20.70">
    <property type="entry name" value="Aldolase class I"/>
    <property type="match status" value="1"/>
</dbReference>
<dbReference type="OMA" id="FHGDESP"/>
<keyword evidence="11" id="KW-1185">Reference proteome</keyword>
<dbReference type="InterPro" id="IPR013785">
    <property type="entry name" value="Aldolase_TIM"/>
</dbReference>
<comment type="caution">
    <text evidence="10">The sequence shown here is derived from an EMBL/GenBank/DDBJ whole genome shotgun (WGS) entry which is preliminary data.</text>
</comment>
<feature type="domain" description="N-(5'phosphoribosyl) anthranilate isomerase (PRAI)" evidence="9">
    <location>
        <begin position="55"/>
        <end position="245"/>
    </location>
</feature>
<evidence type="ECO:0000256" key="7">
    <source>
        <dbReference type="ARBA" id="ARBA00023141"/>
    </source>
</evidence>
<dbReference type="UniPathway" id="UPA00035">
    <property type="reaction ID" value="UER00042"/>
</dbReference>
<keyword evidence="7" id="KW-0057">Aromatic amino acid biosynthesis</keyword>
<evidence type="ECO:0000313" key="11">
    <source>
        <dbReference type="Proteomes" id="UP000002258"/>
    </source>
</evidence>
<evidence type="ECO:0000256" key="3">
    <source>
        <dbReference type="ARBA" id="ARBA00012572"/>
    </source>
</evidence>
<comment type="similarity">
    <text evidence="2">Belongs to the TrpF family.</text>
</comment>
<dbReference type="SUPFAM" id="SSF51366">
    <property type="entry name" value="Ribulose-phoshate binding barrel"/>
    <property type="match status" value="1"/>
</dbReference>
<accession>A3GFA8</accession>
<dbReference type="Pfam" id="PF00697">
    <property type="entry name" value="PRAI"/>
    <property type="match status" value="1"/>
</dbReference>
<dbReference type="FunCoup" id="A3GFA8">
    <property type="interactions" value="178"/>
</dbReference>
<dbReference type="RefSeq" id="XP_001387746.2">
    <property type="nucleotide sequence ID" value="XM_001387709.1"/>
</dbReference>
<sequence length="250" mass="27792">MPKIVKICGTRTVEAAAKAIESGTDLLGVILVPNRARTIQEPVAVEISALIKKTRKERNRQFQKVAEIHKYLSTKTFVDVNEYLLHLSNIIIENGPFLVGVFRNQAAEEVYETALRLDLDFIQLHGSENKLEYAELNKDSKFGVIPRYVVPKDIDVIKSQLSTFKNRAYVTIPLLDSEAGGEGKVIDWEVVNDLDFGKFILAGGLTPENLSSTSRIQNLLGFDVSGGVEDSNGDKDLQKVEDFIKIGKTL</sequence>
<keyword evidence="6" id="KW-0822">Tryptophan biosynthesis</keyword>
<dbReference type="HAMAP" id="MF_00135">
    <property type="entry name" value="PRAI"/>
    <property type="match status" value="1"/>
</dbReference>
<reference evidence="10 11" key="1">
    <citation type="journal article" date="2007" name="Nat. Biotechnol.">
        <title>Genome sequence of the lignocellulose-bioconverting and xylose-fermenting yeast Pichia stipitis.</title>
        <authorList>
            <person name="Jeffries T.W."/>
            <person name="Grigoriev I.V."/>
            <person name="Grimwood J."/>
            <person name="Laplaza J.M."/>
            <person name="Aerts A."/>
            <person name="Salamov A."/>
            <person name="Schmutz J."/>
            <person name="Lindquist E."/>
            <person name="Dehal P."/>
            <person name="Shapiro H."/>
            <person name="Jin Y.S."/>
            <person name="Passoth V."/>
            <person name="Richardson P.M."/>
        </authorList>
    </citation>
    <scope>NUCLEOTIDE SEQUENCE [LARGE SCALE GENOMIC DNA]</scope>
    <source>
        <strain evidence="11">ATCC 58785 / CBS 6054 / NBRC 10063 / NRRL Y-11545</strain>
    </source>
</reference>
<keyword evidence="5" id="KW-0028">Amino-acid biosynthesis</keyword>
<dbReference type="AlphaFoldDB" id="A3GFA8"/>
<evidence type="ECO:0000256" key="8">
    <source>
        <dbReference type="ARBA" id="ARBA00023235"/>
    </source>
</evidence>
<dbReference type="PANTHER" id="PTHR42894">
    <property type="entry name" value="N-(5'-PHOSPHORIBOSYL)ANTHRANILATE ISOMERASE"/>
    <property type="match status" value="1"/>
</dbReference>
<gene>
    <name evidence="10" type="primary">TRP1</name>
    <name evidence="10" type="ORF">PICST_38245</name>
</gene>
<dbReference type="InterPro" id="IPR044643">
    <property type="entry name" value="TrpF_fam"/>
</dbReference>
<evidence type="ECO:0000313" key="10">
    <source>
        <dbReference type="EMBL" id="EAZ63723.2"/>
    </source>
</evidence>
<dbReference type="GeneID" id="4850957"/>
<evidence type="ECO:0000256" key="4">
    <source>
        <dbReference type="ARBA" id="ARBA00022272"/>
    </source>
</evidence>
<organism evidence="10 11">
    <name type="scientific">Scheffersomyces stipitis (strain ATCC 58785 / CBS 6054 / NBRC 10063 / NRRL Y-11545)</name>
    <name type="common">Yeast</name>
    <name type="synonym">Pichia stipitis</name>
    <dbReference type="NCBI Taxonomy" id="322104"/>
    <lineage>
        <taxon>Eukaryota</taxon>
        <taxon>Fungi</taxon>
        <taxon>Dikarya</taxon>
        <taxon>Ascomycota</taxon>
        <taxon>Saccharomycotina</taxon>
        <taxon>Pichiomycetes</taxon>
        <taxon>Debaryomycetaceae</taxon>
        <taxon>Scheffersomyces</taxon>
    </lineage>
</organism>
<dbReference type="KEGG" id="pic:PICST_38245"/>
<dbReference type="InterPro" id="IPR011060">
    <property type="entry name" value="RibuloseP-bd_barrel"/>
</dbReference>
<dbReference type="HOGENOM" id="CLU_076364_1_0_1"/>
<dbReference type="STRING" id="322104.A3GFA8"/>
<dbReference type="InParanoid" id="A3GFA8"/>
<proteinExistence type="inferred from homology"/>
<dbReference type="OrthoDB" id="524799at2759"/>
<name>A3GFA8_PICST</name>
<evidence type="ECO:0000256" key="2">
    <source>
        <dbReference type="ARBA" id="ARBA00007571"/>
    </source>
</evidence>
<dbReference type="GO" id="GO:0004640">
    <property type="term" value="F:phosphoribosylanthranilate isomerase activity"/>
    <property type="evidence" value="ECO:0007669"/>
    <property type="project" value="UniProtKB-EC"/>
</dbReference>
<dbReference type="Proteomes" id="UP000002258">
    <property type="component" value="Chromosome 1"/>
</dbReference>
<evidence type="ECO:0000256" key="6">
    <source>
        <dbReference type="ARBA" id="ARBA00022822"/>
    </source>
</evidence>
<evidence type="ECO:0000259" key="9">
    <source>
        <dbReference type="Pfam" id="PF00697"/>
    </source>
</evidence>
<dbReference type="EMBL" id="AAVQ01000001">
    <property type="protein sequence ID" value="EAZ63723.2"/>
    <property type="molecule type" value="Genomic_DNA"/>
</dbReference>
<protein>
    <recommendedName>
        <fullName evidence="4">N-(5'-phosphoribosyl)anthranilate isomerase</fullName>
        <ecNumber evidence="3">5.3.1.24</ecNumber>
    </recommendedName>
</protein>
<evidence type="ECO:0000256" key="5">
    <source>
        <dbReference type="ARBA" id="ARBA00022605"/>
    </source>
</evidence>
<dbReference type="EC" id="5.3.1.24" evidence="3"/>
<keyword evidence="8 10" id="KW-0413">Isomerase</keyword>
<evidence type="ECO:0000256" key="1">
    <source>
        <dbReference type="ARBA" id="ARBA00004664"/>
    </source>
</evidence>
<dbReference type="PANTHER" id="PTHR42894:SF1">
    <property type="entry name" value="N-(5'-PHOSPHORIBOSYL)ANTHRANILATE ISOMERASE"/>
    <property type="match status" value="1"/>
</dbReference>
<dbReference type="eggNOG" id="KOG4202">
    <property type="taxonomic scope" value="Eukaryota"/>
</dbReference>
<dbReference type="GO" id="GO:0000162">
    <property type="term" value="P:L-tryptophan biosynthetic process"/>
    <property type="evidence" value="ECO:0007669"/>
    <property type="project" value="UniProtKB-UniPathway"/>
</dbReference>
<comment type="pathway">
    <text evidence="1">Amino-acid biosynthesis; L-tryptophan biosynthesis; L-tryptophan from chorismate: step 3/5.</text>
</comment>
<dbReference type="CDD" id="cd00405">
    <property type="entry name" value="PRAI"/>
    <property type="match status" value="1"/>
</dbReference>